<evidence type="ECO:0000313" key="3">
    <source>
        <dbReference type="EnsemblProtists" id="EKX40694"/>
    </source>
</evidence>
<evidence type="ECO:0000313" key="4">
    <source>
        <dbReference type="Proteomes" id="UP000011087"/>
    </source>
</evidence>
<organism evidence="2">
    <name type="scientific">Guillardia theta (strain CCMP2712)</name>
    <name type="common">Cryptophyte</name>
    <dbReference type="NCBI Taxonomy" id="905079"/>
    <lineage>
        <taxon>Eukaryota</taxon>
        <taxon>Cryptophyceae</taxon>
        <taxon>Pyrenomonadales</taxon>
        <taxon>Geminigeraceae</taxon>
        <taxon>Guillardia</taxon>
    </lineage>
</organism>
<evidence type="ECO:0000256" key="1">
    <source>
        <dbReference type="SAM" id="SignalP"/>
    </source>
</evidence>
<keyword evidence="4" id="KW-1185">Reference proteome</keyword>
<reference evidence="3" key="3">
    <citation type="submission" date="2016-03" db="UniProtKB">
        <authorList>
            <consortium name="EnsemblProtists"/>
        </authorList>
    </citation>
    <scope>IDENTIFICATION</scope>
</reference>
<protein>
    <submittedName>
        <fullName evidence="2 3">Uncharacterized protein</fullName>
    </submittedName>
</protein>
<sequence length="220" mass="24629">MQPFKAFAAAAVSALVCLIVLTQVFAPHSQHVELKGRDVNNLLSEGLRVLKKLKQSSGAGAESKFNVELQGLLHDKISAAPVPIKSAGQPPHSDEYFNFDYYPPHFQLHKKQQDLTRRLMTRNQLHKALGMRRIEGHGSLDGMSDERVPFFRADLPQVRLARSLTGQPQHKKLKGVKQPSKLSNLWHLYVNQSTGLPVFVNSKTGQVSNELPTEMRHSIL</sequence>
<feature type="signal peptide" evidence="1">
    <location>
        <begin position="1"/>
        <end position="26"/>
    </location>
</feature>
<reference evidence="4" key="2">
    <citation type="submission" date="2012-11" db="EMBL/GenBank/DDBJ databases">
        <authorList>
            <person name="Kuo A."/>
            <person name="Curtis B.A."/>
            <person name="Tanifuji G."/>
            <person name="Burki F."/>
            <person name="Gruber A."/>
            <person name="Irimia M."/>
            <person name="Maruyama S."/>
            <person name="Arias M.C."/>
            <person name="Ball S.G."/>
            <person name="Gile G.H."/>
            <person name="Hirakawa Y."/>
            <person name="Hopkins J.F."/>
            <person name="Rensing S.A."/>
            <person name="Schmutz J."/>
            <person name="Symeonidi A."/>
            <person name="Elias M."/>
            <person name="Eveleigh R.J."/>
            <person name="Herman E.K."/>
            <person name="Klute M.J."/>
            <person name="Nakayama T."/>
            <person name="Obornik M."/>
            <person name="Reyes-Prieto A."/>
            <person name="Armbrust E.V."/>
            <person name="Aves S.J."/>
            <person name="Beiko R.G."/>
            <person name="Coutinho P."/>
            <person name="Dacks J.B."/>
            <person name="Durnford D.G."/>
            <person name="Fast N.M."/>
            <person name="Green B.R."/>
            <person name="Grisdale C."/>
            <person name="Hempe F."/>
            <person name="Henrissat B."/>
            <person name="Hoppner M.P."/>
            <person name="Ishida K.-I."/>
            <person name="Kim E."/>
            <person name="Koreny L."/>
            <person name="Kroth P.G."/>
            <person name="Liu Y."/>
            <person name="Malik S.-B."/>
            <person name="Maier U.G."/>
            <person name="McRose D."/>
            <person name="Mock T."/>
            <person name="Neilson J.A."/>
            <person name="Onodera N.T."/>
            <person name="Poole A.M."/>
            <person name="Pritham E.J."/>
            <person name="Richards T.A."/>
            <person name="Rocap G."/>
            <person name="Roy S.W."/>
            <person name="Sarai C."/>
            <person name="Schaack S."/>
            <person name="Shirato S."/>
            <person name="Slamovits C.H."/>
            <person name="Spencer D.F."/>
            <person name="Suzuki S."/>
            <person name="Worden A.Z."/>
            <person name="Zauner S."/>
            <person name="Barry K."/>
            <person name="Bell C."/>
            <person name="Bharti A.K."/>
            <person name="Crow J.A."/>
            <person name="Grimwood J."/>
            <person name="Kramer R."/>
            <person name="Lindquist E."/>
            <person name="Lucas S."/>
            <person name="Salamov A."/>
            <person name="McFadden G.I."/>
            <person name="Lane C.E."/>
            <person name="Keeling P.J."/>
            <person name="Gray M.W."/>
            <person name="Grigoriev I.V."/>
            <person name="Archibald J.M."/>
        </authorList>
    </citation>
    <scope>NUCLEOTIDE SEQUENCE</scope>
    <source>
        <strain evidence="4">CCMP2712</strain>
    </source>
</reference>
<feature type="chain" id="PRO_5008770675" evidence="1">
    <location>
        <begin position="27"/>
        <end position="220"/>
    </location>
</feature>
<name>L1IXT9_GUITC</name>
<dbReference type="EMBL" id="JH993029">
    <property type="protein sequence ID" value="EKX40694.1"/>
    <property type="molecule type" value="Genomic_DNA"/>
</dbReference>
<accession>L1IXT9</accession>
<reference evidence="2 4" key="1">
    <citation type="journal article" date="2012" name="Nature">
        <title>Algal genomes reveal evolutionary mosaicism and the fate of nucleomorphs.</title>
        <authorList>
            <consortium name="DOE Joint Genome Institute"/>
            <person name="Curtis B.A."/>
            <person name="Tanifuji G."/>
            <person name="Burki F."/>
            <person name="Gruber A."/>
            <person name="Irimia M."/>
            <person name="Maruyama S."/>
            <person name="Arias M.C."/>
            <person name="Ball S.G."/>
            <person name="Gile G.H."/>
            <person name="Hirakawa Y."/>
            <person name="Hopkins J.F."/>
            <person name="Kuo A."/>
            <person name="Rensing S.A."/>
            <person name="Schmutz J."/>
            <person name="Symeonidi A."/>
            <person name="Elias M."/>
            <person name="Eveleigh R.J."/>
            <person name="Herman E.K."/>
            <person name="Klute M.J."/>
            <person name="Nakayama T."/>
            <person name="Obornik M."/>
            <person name="Reyes-Prieto A."/>
            <person name="Armbrust E.V."/>
            <person name="Aves S.J."/>
            <person name="Beiko R.G."/>
            <person name="Coutinho P."/>
            <person name="Dacks J.B."/>
            <person name="Durnford D.G."/>
            <person name="Fast N.M."/>
            <person name="Green B.R."/>
            <person name="Grisdale C.J."/>
            <person name="Hempel F."/>
            <person name="Henrissat B."/>
            <person name="Hoppner M.P."/>
            <person name="Ishida K."/>
            <person name="Kim E."/>
            <person name="Koreny L."/>
            <person name="Kroth P.G."/>
            <person name="Liu Y."/>
            <person name="Malik S.B."/>
            <person name="Maier U.G."/>
            <person name="McRose D."/>
            <person name="Mock T."/>
            <person name="Neilson J.A."/>
            <person name="Onodera N.T."/>
            <person name="Poole A.M."/>
            <person name="Pritham E.J."/>
            <person name="Richards T.A."/>
            <person name="Rocap G."/>
            <person name="Roy S.W."/>
            <person name="Sarai C."/>
            <person name="Schaack S."/>
            <person name="Shirato S."/>
            <person name="Slamovits C.H."/>
            <person name="Spencer D.F."/>
            <person name="Suzuki S."/>
            <person name="Worden A.Z."/>
            <person name="Zauner S."/>
            <person name="Barry K."/>
            <person name="Bell C."/>
            <person name="Bharti A.K."/>
            <person name="Crow J.A."/>
            <person name="Grimwood J."/>
            <person name="Kramer R."/>
            <person name="Lindquist E."/>
            <person name="Lucas S."/>
            <person name="Salamov A."/>
            <person name="McFadden G.I."/>
            <person name="Lane C.E."/>
            <person name="Keeling P.J."/>
            <person name="Gray M.W."/>
            <person name="Grigoriev I.V."/>
            <person name="Archibald J.M."/>
        </authorList>
    </citation>
    <scope>NUCLEOTIDE SEQUENCE</scope>
    <source>
        <strain evidence="2 4">CCMP2712</strain>
    </source>
</reference>
<dbReference type="KEGG" id="gtt:GUITHDRAFT_154055"/>
<dbReference type="GeneID" id="17297345"/>
<dbReference type="RefSeq" id="XP_005827674.1">
    <property type="nucleotide sequence ID" value="XM_005827617.1"/>
</dbReference>
<dbReference type="AlphaFoldDB" id="L1IXT9"/>
<dbReference type="PaxDb" id="55529-EKX40694"/>
<keyword evidence="1" id="KW-0732">Signal</keyword>
<dbReference type="Proteomes" id="UP000011087">
    <property type="component" value="Unassembled WGS sequence"/>
</dbReference>
<evidence type="ECO:0000313" key="2">
    <source>
        <dbReference type="EMBL" id="EKX40694.1"/>
    </source>
</evidence>
<gene>
    <name evidence="2" type="ORF">GUITHDRAFT_154055</name>
</gene>
<feature type="non-terminal residue" evidence="2">
    <location>
        <position position="220"/>
    </location>
</feature>
<proteinExistence type="predicted"/>
<dbReference type="HOGENOM" id="CLU_1259017_0_0_1"/>
<dbReference type="EnsemblProtists" id="EKX40694">
    <property type="protein sequence ID" value="EKX40694"/>
    <property type="gene ID" value="GUITHDRAFT_154055"/>
</dbReference>